<keyword evidence="3" id="KW-0732">Signal</keyword>
<dbReference type="Gene3D" id="3.40.190.10">
    <property type="entry name" value="Periplasmic binding protein-like II"/>
    <property type="match status" value="1"/>
</dbReference>
<sequence>MQNMTEGVHNKSGRRRIGRRGGIVSKIAAGLIAGTLLAGAGAAQAEEKVVTAVMHSGLRVIDPVITTAHIVRNHAYMIYDVLIAVDENFKPQPQMADWTISDDKLVYTLTLRDGLKFHDGAPVTAADAVASLKRWGSKDSGGQLIFDVTDTLTATDDKTLVWTLKEPFAPLIDTLAKLSALPPFIMPASVAATPSSESITSFIGSGPFKFVEDEYQPGVSVTYVKNEDYVPRSEPANWMAGGKVVNIDKVKWVTMPDTQTALNALLSGEVDYVEQVPVDLLPILDSSEDVVAEVRDPLGYQTIGRMNFLYPPFDNVKVRQAAMMAMSQKDVLGTLIGNPDYYKICGAVFGCGTPLADEAGAETLITGGDIPGAKALLAESGYDGTPVVLMQPTDVSTLTAQPIVAAQALRDAGFTVDMQAMDWQTLVGRRASQAKPSEGGWNLFFTNWGVPEVNTPLINPMLNGRGNDAWFGWPTDPELESLRKDFIRAETPEDQLAVAKLIQAHALDVVNYIPLGQYLSPQARSTKIVDMIPSPVPVFWAMKKED</sequence>
<accession>A0ABU8TNG7</accession>
<dbReference type="CDD" id="cd08502">
    <property type="entry name" value="PBP2_NikA_DppA_OppA_like_16"/>
    <property type="match status" value="1"/>
</dbReference>
<evidence type="ECO:0000259" key="4">
    <source>
        <dbReference type="Pfam" id="PF00496"/>
    </source>
</evidence>
<dbReference type="PANTHER" id="PTHR30290:SF38">
    <property type="entry name" value="D,D-DIPEPTIDE-BINDING PERIPLASMIC PROTEIN DDPA-RELATED"/>
    <property type="match status" value="1"/>
</dbReference>
<dbReference type="Proteomes" id="UP001385499">
    <property type="component" value="Unassembled WGS sequence"/>
</dbReference>
<comment type="subcellular location">
    <subcellularLocation>
        <location evidence="1">Periplasm</location>
    </subcellularLocation>
</comment>
<evidence type="ECO:0000313" key="5">
    <source>
        <dbReference type="EMBL" id="MEJ8475715.1"/>
    </source>
</evidence>
<proteinExistence type="inferred from homology"/>
<dbReference type="Gene3D" id="3.10.105.10">
    <property type="entry name" value="Dipeptide-binding Protein, Domain 3"/>
    <property type="match status" value="1"/>
</dbReference>
<evidence type="ECO:0000256" key="1">
    <source>
        <dbReference type="ARBA" id="ARBA00004418"/>
    </source>
</evidence>
<dbReference type="Pfam" id="PF00496">
    <property type="entry name" value="SBP_bac_5"/>
    <property type="match status" value="1"/>
</dbReference>
<evidence type="ECO:0000256" key="2">
    <source>
        <dbReference type="ARBA" id="ARBA00005695"/>
    </source>
</evidence>
<evidence type="ECO:0000313" key="6">
    <source>
        <dbReference type="Proteomes" id="UP001385499"/>
    </source>
</evidence>
<organism evidence="5 6">
    <name type="scientific">Roseibium algae</name>
    <dbReference type="NCBI Taxonomy" id="3123038"/>
    <lineage>
        <taxon>Bacteria</taxon>
        <taxon>Pseudomonadati</taxon>
        <taxon>Pseudomonadota</taxon>
        <taxon>Alphaproteobacteria</taxon>
        <taxon>Hyphomicrobiales</taxon>
        <taxon>Stappiaceae</taxon>
        <taxon>Roseibium</taxon>
    </lineage>
</organism>
<dbReference type="InterPro" id="IPR039424">
    <property type="entry name" value="SBP_5"/>
</dbReference>
<comment type="similarity">
    <text evidence="2">Belongs to the bacterial solute-binding protein 5 family.</text>
</comment>
<dbReference type="InterPro" id="IPR023765">
    <property type="entry name" value="SBP_5_CS"/>
</dbReference>
<protein>
    <submittedName>
        <fullName evidence="5">ABC transporter substrate-binding protein</fullName>
    </submittedName>
</protein>
<feature type="domain" description="Solute-binding protein family 5" evidence="4">
    <location>
        <begin position="91"/>
        <end position="451"/>
    </location>
</feature>
<dbReference type="PANTHER" id="PTHR30290">
    <property type="entry name" value="PERIPLASMIC BINDING COMPONENT OF ABC TRANSPORTER"/>
    <property type="match status" value="1"/>
</dbReference>
<dbReference type="SUPFAM" id="SSF53850">
    <property type="entry name" value="Periplasmic binding protein-like II"/>
    <property type="match status" value="1"/>
</dbReference>
<dbReference type="PROSITE" id="PS01040">
    <property type="entry name" value="SBP_BACTERIAL_5"/>
    <property type="match status" value="1"/>
</dbReference>
<name>A0ABU8TNG7_9HYPH</name>
<keyword evidence="6" id="KW-1185">Reference proteome</keyword>
<dbReference type="InterPro" id="IPR000914">
    <property type="entry name" value="SBP_5_dom"/>
</dbReference>
<reference evidence="5 6" key="1">
    <citation type="submission" date="2024-02" db="EMBL/GenBank/DDBJ databases">
        <title>Roseibium algae sp. nov., isolated from marine alga (Grateloupia sp.), showing potential in myo-inositol conversion.</title>
        <authorList>
            <person name="Wang Y."/>
        </authorList>
    </citation>
    <scope>NUCLEOTIDE SEQUENCE [LARGE SCALE GENOMIC DNA]</scope>
    <source>
        <strain evidence="5 6">H3510</strain>
    </source>
</reference>
<gene>
    <name evidence="5" type="ORF">V6575_16600</name>
</gene>
<evidence type="ECO:0000256" key="3">
    <source>
        <dbReference type="ARBA" id="ARBA00022729"/>
    </source>
</evidence>
<dbReference type="EMBL" id="JBAKIA010000012">
    <property type="protein sequence ID" value="MEJ8475715.1"/>
    <property type="molecule type" value="Genomic_DNA"/>
</dbReference>
<comment type="caution">
    <text evidence="5">The sequence shown here is derived from an EMBL/GenBank/DDBJ whole genome shotgun (WGS) entry which is preliminary data.</text>
</comment>